<keyword evidence="1" id="KW-0175">Coiled coil</keyword>
<evidence type="ECO:0000256" key="2">
    <source>
        <dbReference type="SAM" id="MobiDB-lite"/>
    </source>
</evidence>
<name>A0ABW4KCJ2_9BACI</name>
<evidence type="ECO:0008006" key="6">
    <source>
        <dbReference type="Google" id="ProtNLM"/>
    </source>
</evidence>
<comment type="caution">
    <text evidence="4">The sequence shown here is derived from an EMBL/GenBank/DDBJ whole genome shotgun (WGS) entry which is preliminary data.</text>
</comment>
<proteinExistence type="predicted"/>
<feature type="coiled-coil region" evidence="1">
    <location>
        <begin position="30"/>
        <end position="72"/>
    </location>
</feature>
<evidence type="ECO:0000256" key="3">
    <source>
        <dbReference type="SAM" id="Phobius"/>
    </source>
</evidence>
<protein>
    <recommendedName>
        <fullName evidence="6">Swarming motility protein SwrB</fullName>
    </recommendedName>
</protein>
<evidence type="ECO:0000313" key="5">
    <source>
        <dbReference type="Proteomes" id="UP001597301"/>
    </source>
</evidence>
<dbReference type="RefSeq" id="WP_380772437.1">
    <property type="nucleotide sequence ID" value="NZ_JBHUEO010000005.1"/>
</dbReference>
<keyword evidence="5" id="KW-1185">Reference proteome</keyword>
<dbReference type="EMBL" id="JBHUEO010000005">
    <property type="protein sequence ID" value="MFD1705902.1"/>
    <property type="molecule type" value="Genomic_DNA"/>
</dbReference>
<dbReference type="Proteomes" id="UP001597301">
    <property type="component" value="Unassembled WGS sequence"/>
</dbReference>
<gene>
    <name evidence="4" type="ORF">ACFSCZ_03940</name>
</gene>
<keyword evidence="3" id="KW-0472">Membrane</keyword>
<evidence type="ECO:0000256" key="1">
    <source>
        <dbReference type="SAM" id="Coils"/>
    </source>
</evidence>
<keyword evidence="3" id="KW-0812">Transmembrane</keyword>
<sequence>MTGTLIFILFLLNILLVFAVVLLYMRQNRLVEMEQRQQQLLEESEHAMAALLEEIKDENENLIRRLYGLNDHLASTEQQGDERKSETGSVVEPEAEESPLQPPENIETPFVEVVLSGDKEKPEEIPLRDQVEMLAKEGWSISEIAKKLRKGKTEIELLMKLQ</sequence>
<evidence type="ECO:0000313" key="4">
    <source>
        <dbReference type="EMBL" id="MFD1705902.1"/>
    </source>
</evidence>
<feature type="transmembrane region" description="Helical" evidence="3">
    <location>
        <begin position="6"/>
        <end position="25"/>
    </location>
</feature>
<keyword evidence="3" id="KW-1133">Transmembrane helix</keyword>
<organism evidence="4 5">
    <name type="scientific">Siminovitchia sediminis</name>
    <dbReference type="NCBI Taxonomy" id="1274353"/>
    <lineage>
        <taxon>Bacteria</taxon>
        <taxon>Bacillati</taxon>
        <taxon>Bacillota</taxon>
        <taxon>Bacilli</taxon>
        <taxon>Bacillales</taxon>
        <taxon>Bacillaceae</taxon>
        <taxon>Siminovitchia</taxon>
    </lineage>
</organism>
<feature type="region of interest" description="Disordered" evidence="2">
    <location>
        <begin position="73"/>
        <end position="108"/>
    </location>
</feature>
<reference evidence="5" key="1">
    <citation type="journal article" date="2019" name="Int. J. Syst. Evol. Microbiol.">
        <title>The Global Catalogue of Microorganisms (GCM) 10K type strain sequencing project: providing services to taxonomists for standard genome sequencing and annotation.</title>
        <authorList>
            <consortium name="The Broad Institute Genomics Platform"/>
            <consortium name="The Broad Institute Genome Sequencing Center for Infectious Disease"/>
            <person name="Wu L."/>
            <person name="Ma J."/>
        </authorList>
    </citation>
    <scope>NUCLEOTIDE SEQUENCE [LARGE SCALE GENOMIC DNA]</scope>
    <source>
        <strain evidence="5">CGMCC 1.12295</strain>
    </source>
</reference>
<accession>A0ABW4KCJ2</accession>